<comment type="caution">
    <text evidence="1">The sequence shown here is derived from an EMBL/GenBank/DDBJ whole genome shotgun (WGS) entry which is preliminary data.</text>
</comment>
<protein>
    <submittedName>
        <fullName evidence="1">Uncharacterized protein</fullName>
    </submittedName>
</protein>
<organism evidence="1 2">
    <name type="scientific">Microcystis aeruginosa PCC 9443</name>
    <dbReference type="NCBI Taxonomy" id="1160281"/>
    <lineage>
        <taxon>Bacteria</taxon>
        <taxon>Bacillati</taxon>
        <taxon>Cyanobacteriota</taxon>
        <taxon>Cyanophyceae</taxon>
        <taxon>Oscillatoriophycideae</taxon>
        <taxon>Chroococcales</taxon>
        <taxon>Microcystaceae</taxon>
        <taxon>Microcystis</taxon>
    </lineage>
</organism>
<dbReference type="GO" id="GO:0030246">
    <property type="term" value="F:carbohydrate binding"/>
    <property type="evidence" value="ECO:0007669"/>
    <property type="project" value="InterPro"/>
</dbReference>
<sequence length="215" mass="22811">MTLAIEKPRRLFWLMGAVLPAFLTANHAEAVTLRLRPPSQSINVGNTAVVGVEISGLGDFQSPSLSGFGLEVTFNPSIVSFQNLTFGEPVLGDLLAPTSFQTVTIPTTVLVSFSEISAADAATLNALQSSSFILGSLNFTGTSAGISPLTLSVSPDGLLDENLDFLTVTDIQQANITVNDNPNTTTPEPTTNFLTFLGVFLFGIYQKKKTSNLKP</sequence>
<dbReference type="SUPFAM" id="SSF49384">
    <property type="entry name" value="Carbohydrate-binding domain"/>
    <property type="match status" value="1"/>
</dbReference>
<evidence type="ECO:0000313" key="2">
    <source>
        <dbReference type="Proteomes" id="UP000003480"/>
    </source>
</evidence>
<dbReference type="HOGENOM" id="CLU_1281994_0_0_3"/>
<name>I4FYC5_MICAE</name>
<dbReference type="RefSeq" id="WP_002765652.1">
    <property type="nucleotide sequence ID" value="NZ_HE972942.1"/>
</dbReference>
<dbReference type="InterPro" id="IPR008965">
    <property type="entry name" value="CBM2/CBM3_carb-bd_dom_sf"/>
</dbReference>
<dbReference type="Gene3D" id="2.60.40.680">
    <property type="match status" value="1"/>
</dbReference>
<dbReference type="Proteomes" id="UP000003480">
    <property type="component" value="Unassembled WGS sequence"/>
</dbReference>
<dbReference type="EMBL" id="CAIJ01000012">
    <property type="protein sequence ID" value="CCI00686.1"/>
    <property type="molecule type" value="Genomic_DNA"/>
</dbReference>
<dbReference type="AlphaFoldDB" id="I4FYC5"/>
<reference evidence="1 2" key="1">
    <citation type="submission" date="2012-04" db="EMBL/GenBank/DDBJ databases">
        <authorList>
            <person name="Genoscope - CEA"/>
        </authorList>
    </citation>
    <scope>NUCLEOTIDE SEQUENCE [LARGE SCALE GENOMIC DNA]</scope>
    <source>
        <strain evidence="1 2">9443</strain>
    </source>
</reference>
<gene>
    <name evidence="1" type="ORF">MICAC_1090004</name>
</gene>
<dbReference type="CDD" id="cd08547">
    <property type="entry name" value="Type_II_cohesin"/>
    <property type="match status" value="1"/>
</dbReference>
<accession>I4FYC5</accession>
<proteinExistence type="predicted"/>
<evidence type="ECO:0000313" key="1">
    <source>
        <dbReference type="EMBL" id="CCI00686.1"/>
    </source>
</evidence>